<dbReference type="PROSITE" id="PS00108">
    <property type="entry name" value="PROTEIN_KINASE_ST"/>
    <property type="match status" value="1"/>
</dbReference>
<keyword evidence="10" id="KW-1185">Reference proteome</keyword>
<keyword evidence="1" id="KW-0723">Serine/threonine-protein kinase</keyword>
<evidence type="ECO:0000256" key="7">
    <source>
        <dbReference type="SAM" id="MobiDB-lite"/>
    </source>
</evidence>
<dbReference type="PROSITE" id="PS50011">
    <property type="entry name" value="PROTEIN_KINASE_DOM"/>
    <property type="match status" value="1"/>
</dbReference>
<feature type="domain" description="Protein kinase" evidence="8">
    <location>
        <begin position="176"/>
        <end position="504"/>
    </location>
</feature>
<keyword evidence="2" id="KW-0808">Transferase</keyword>
<comment type="caution">
    <text evidence="9">The sequence shown here is derived from an EMBL/GenBank/DDBJ whole genome shotgun (WGS) entry which is preliminary data.</text>
</comment>
<evidence type="ECO:0000256" key="5">
    <source>
        <dbReference type="ARBA" id="ARBA00022840"/>
    </source>
</evidence>
<feature type="region of interest" description="Disordered" evidence="7">
    <location>
        <begin position="70"/>
        <end position="93"/>
    </location>
</feature>
<dbReference type="OrthoDB" id="283111at2759"/>
<evidence type="ECO:0000313" key="10">
    <source>
        <dbReference type="Proteomes" id="UP000241890"/>
    </source>
</evidence>
<evidence type="ECO:0000256" key="6">
    <source>
        <dbReference type="PROSITE-ProRule" id="PRU10141"/>
    </source>
</evidence>
<dbReference type="GO" id="GO:0005524">
    <property type="term" value="F:ATP binding"/>
    <property type="evidence" value="ECO:0007669"/>
    <property type="project" value="UniProtKB-UniRule"/>
</dbReference>
<feature type="compositionally biased region" description="Acidic residues" evidence="7">
    <location>
        <begin position="70"/>
        <end position="84"/>
    </location>
</feature>
<dbReference type="SMART" id="SM00220">
    <property type="entry name" value="S_TKc"/>
    <property type="match status" value="1"/>
</dbReference>
<evidence type="ECO:0000256" key="2">
    <source>
        <dbReference type="ARBA" id="ARBA00022679"/>
    </source>
</evidence>
<sequence>MARALESAAPVIAAIEIGISIAIEGVGTINVETTGIEDGSMTAIGVEIESAVAAAAVAAAAHAYPVVIETETETETGTETETETETGTGTPRGAVRMDRMMRERANETEIAVREEGIAATEEVAVMGTATATATATVTVTETVIVLASGSHGDESSYDDEVGAYYGKYKDVIRDRYVIRKELGRGTFGSVYSCIDKTHPNAPPVAVKVVRCIRRYVLEAMEEAAILRKITGVSENLRIAKWLNNFEWKEHYCIVSEELSMSLHDFQKAIDFKPMRLEHVTIIMKDLFEALMYLHEASIVHTDLKVENIMLERRPPDIHDYGKSSSPLADQTNFRVKLIDFGGATRIRSSRPYSMGIISTRQYRAPEVLLDLPWSTPADIWSAGCILMELLCGKLLFETHEEHEHLALIERVVGGFPSRMAAATPELFTSRGYARFPISSTPSDRVEFVRRARPLKDLVRQYAPRVSQESNEQSLAWFTSVVSDCLKINPMSRATATELSRRRVVDESS</sequence>
<dbReference type="PROSITE" id="PS00107">
    <property type="entry name" value="PROTEIN_KINASE_ATP"/>
    <property type="match status" value="1"/>
</dbReference>
<evidence type="ECO:0000313" key="9">
    <source>
        <dbReference type="EMBL" id="GBG30565.1"/>
    </source>
</evidence>
<name>A0A2R5GIY0_9STRA</name>
<dbReference type="EMBL" id="BEYU01000078">
    <property type="protein sequence ID" value="GBG30565.1"/>
    <property type="molecule type" value="Genomic_DNA"/>
</dbReference>
<dbReference type="InterPro" id="IPR000719">
    <property type="entry name" value="Prot_kinase_dom"/>
</dbReference>
<organism evidence="9 10">
    <name type="scientific">Hondaea fermentalgiana</name>
    <dbReference type="NCBI Taxonomy" id="2315210"/>
    <lineage>
        <taxon>Eukaryota</taxon>
        <taxon>Sar</taxon>
        <taxon>Stramenopiles</taxon>
        <taxon>Bigyra</taxon>
        <taxon>Labyrinthulomycetes</taxon>
        <taxon>Thraustochytrida</taxon>
        <taxon>Thraustochytriidae</taxon>
        <taxon>Hondaea</taxon>
    </lineage>
</organism>
<dbReference type="InParanoid" id="A0A2R5GIY0"/>
<dbReference type="Pfam" id="PF00069">
    <property type="entry name" value="Pkinase"/>
    <property type="match status" value="1"/>
</dbReference>
<dbReference type="GO" id="GO:0005634">
    <property type="term" value="C:nucleus"/>
    <property type="evidence" value="ECO:0007669"/>
    <property type="project" value="TreeGrafter"/>
</dbReference>
<reference evidence="9 10" key="1">
    <citation type="submission" date="2017-12" db="EMBL/GenBank/DDBJ databases">
        <title>Sequencing, de novo assembly and annotation of complete genome of a new Thraustochytrid species, strain FCC1311.</title>
        <authorList>
            <person name="Sedici K."/>
            <person name="Godart F."/>
            <person name="Aiese Cigliano R."/>
            <person name="Sanseverino W."/>
            <person name="Barakat M."/>
            <person name="Ortet P."/>
            <person name="Marechal E."/>
            <person name="Cagnac O."/>
            <person name="Amato A."/>
        </authorList>
    </citation>
    <scope>NUCLEOTIDE SEQUENCE [LARGE SCALE GENOMIC DNA]</scope>
</reference>
<dbReference type="Gene3D" id="3.30.200.20">
    <property type="entry name" value="Phosphorylase Kinase, domain 1"/>
    <property type="match status" value="1"/>
</dbReference>
<protein>
    <submittedName>
        <fullName evidence="9">Protein kinase, putative</fullName>
    </submittedName>
</protein>
<dbReference type="InterPro" id="IPR008271">
    <property type="entry name" value="Ser/Thr_kinase_AS"/>
</dbReference>
<dbReference type="InterPro" id="IPR017441">
    <property type="entry name" value="Protein_kinase_ATP_BS"/>
</dbReference>
<dbReference type="GO" id="GO:0004674">
    <property type="term" value="F:protein serine/threonine kinase activity"/>
    <property type="evidence" value="ECO:0007669"/>
    <property type="project" value="UniProtKB-KW"/>
</dbReference>
<feature type="binding site" evidence="6">
    <location>
        <position position="207"/>
    </location>
    <ligand>
        <name>ATP</name>
        <dbReference type="ChEBI" id="CHEBI:30616"/>
    </ligand>
</feature>
<dbReference type="PANTHER" id="PTHR45646">
    <property type="entry name" value="SERINE/THREONINE-PROTEIN KINASE DOA-RELATED"/>
    <property type="match status" value="1"/>
</dbReference>
<dbReference type="InterPro" id="IPR051175">
    <property type="entry name" value="CLK_kinases"/>
</dbReference>
<accession>A0A2R5GIY0</accession>
<evidence type="ECO:0000256" key="3">
    <source>
        <dbReference type="ARBA" id="ARBA00022741"/>
    </source>
</evidence>
<keyword evidence="4 9" id="KW-0418">Kinase</keyword>
<dbReference type="InterPro" id="IPR011009">
    <property type="entry name" value="Kinase-like_dom_sf"/>
</dbReference>
<evidence type="ECO:0000256" key="1">
    <source>
        <dbReference type="ARBA" id="ARBA00022527"/>
    </source>
</evidence>
<keyword evidence="3 6" id="KW-0547">Nucleotide-binding</keyword>
<proteinExistence type="predicted"/>
<dbReference type="Gene3D" id="1.10.510.10">
    <property type="entry name" value="Transferase(Phosphotransferase) domain 1"/>
    <property type="match status" value="1"/>
</dbReference>
<keyword evidence="5 6" id="KW-0067">ATP-binding</keyword>
<evidence type="ECO:0000256" key="4">
    <source>
        <dbReference type="ARBA" id="ARBA00022777"/>
    </source>
</evidence>
<dbReference type="AlphaFoldDB" id="A0A2R5GIY0"/>
<dbReference type="Proteomes" id="UP000241890">
    <property type="component" value="Unassembled WGS sequence"/>
</dbReference>
<dbReference type="PANTHER" id="PTHR45646:SF11">
    <property type="entry name" value="SERINE_THREONINE-PROTEIN KINASE DOA"/>
    <property type="match status" value="1"/>
</dbReference>
<evidence type="ECO:0000259" key="8">
    <source>
        <dbReference type="PROSITE" id="PS50011"/>
    </source>
</evidence>
<gene>
    <name evidence="9" type="ORF">FCC1311_067852</name>
</gene>
<dbReference type="SUPFAM" id="SSF56112">
    <property type="entry name" value="Protein kinase-like (PK-like)"/>
    <property type="match status" value="1"/>
</dbReference>